<sequence>MKNLLIINLFLFTSSSKKLIFVFILLLILPFSGCKSVVKETDVEKPVRIVSPKIQVFVVKNPSKFSVPSAHKQLIKVGYNDPNQGHRQELVVAENVPLSITEHYLQVQKNLNDVIGGYPNYIQFIYDEDGTAATNAKVLKRLSEIQYKGKKRLSLKDFNPSCLAASDPGGSRTSKTTPYSVCLQTLSHSQNPFDGGGATWQRQTRISRNYAHEYFHHYQRVKAMERGLDYQSGMCSVDAPRWWIEGAAVTFQNAWFRENWKNIPALKNKGWEKLKGEIIGNYTRGDLYEEVRRALMGTAGNKAKDCQKSWNLSSRHQRYDSGDNCVAQYLAVPFMAYKSSYKTVWIDIPNDYYEIGFWGALEKHLGLSEQEFYDEFNAFMRSGNVGSNPPKGWKPRDQEISKYANFTKVAPPVEPPSEPPPKSDTSSPVVKVSGYTSSNASATSNVFVLKEVTSEFSVGDIVTFGDSKKEYEIGKVKALKKSESGNFQEIVLYKGVGFVITPGIKVSVVRRSTLDNYPERCNLGR</sequence>
<accession>A0A382DF07</accession>
<protein>
    <submittedName>
        <fullName evidence="2">Uncharacterized protein</fullName>
    </submittedName>
</protein>
<dbReference type="AlphaFoldDB" id="A0A382DF07"/>
<proteinExistence type="predicted"/>
<gene>
    <name evidence="2" type="ORF">METZ01_LOCUS189904</name>
</gene>
<feature type="compositionally biased region" description="Pro residues" evidence="1">
    <location>
        <begin position="412"/>
        <end position="422"/>
    </location>
</feature>
<evidence type="ECO:0000313" key="2">
    <source>
        <dbReference type="EMBL" id="SVB37050.1"/>
    </source>
</evidence>
<evidence type="ECO:0000256" key="1">
    <source>
        <dbReference type="SAM" id="MobiDB-lite"/>
    </source>
</evidence>
<feature type="region of interest" description="Disordered" evidence="1">
    <location>
        <begin position="409"/>
        <end position="430"/>
    </location>
</feature>
<dbReference type="EMBL" id="UINC01039087">
    <property type="protein sequence ID" value="SVB37050.1"/>
    <property type="molecule type" value="Genomic_DNA"/>
</dbReference>
<name>A0A382DF07_9ZZZZ</name>
<reference evidence="2" key="1">
    <citation type="submission" date="2018-05" db="EMBL/GenBank/DDBJ databases">
        <authorList>
            <person name="Lanie J.A."/>
            <person name="Ng W.-L."/>
            <person name="Kazmierczak K.M."/>
            <person name="Andrzejewski T.M."/>
            <person name="Davidsen T.M."/>
            <person name="Wayne K.J."/>
            <person name="Tettelin H."/>
            <person name="Glass J.I."/>
            <person name="Rusch D."/>
            <person name="Podicherti R."/>
            <person name="Tsui H.-C.T."/>
            <person name="Winkler M.E."/>
        </authorList>
    </citation>
    <scope>NUCLEOTIDE SEQUENCE</scope>
</reference>
<organism evidence="2">
    <name type="scientific">marine metagenome</name>
    <dbReference type="NCBI Taxonomy" id="408172"/>
    <lineage>
        <taxon>unclassified sequences</taxon>
        <taxon>metagenomes</taxon>
        <taxon>ecological metagenomes</taxon>
    </lineage>
</organism>